<comment type="caution">
    <text evidence="1">The sequence shown here is derived from an EMBL/GenBank/DDBJ whole genome shotgun (WGS) entry which is preliminary data.</text>
</comment>
<dbReference type="SUPFAM" id="SSF55073">
    <property type="entry name" value="Nucleotide cyclase"/>
    <property type="match status" value="1"/>
</dbReference>
<organism evidence="1 2">
    <name type="scientific">Arthrobacter stackebrandtii</name>
    <dbReference type="NCBI Taxonomy" id="272161"/>
    <lineage>
        <taxon>Bacteria</taxon>
        <taxon>Bacillati</taxon>
        <taxon>Actinomycetota</taxon>
        <taxon>Actinomycetes</taxon>
        <taxon>Micrococcales</taxon>
        <taxon>Micrococcaceae</taxon>
        <taxon>Arthrobacter</taxon>
    </lineage>
</organism>
<name>A0ABS4YT97_9MICC</name>
<gene>
    <name evidence="1" type="ORF">JOF48_000826</name>
</gene>
<dbReference type="RefSeq" id="WP_209677558.1">
    <property type="nucleotide sequence ID" value="NZ_JAGIOI010000001.1"/>
</dbReference>
<dbReference type="Proteomes" id="UP000711614">
    <property type="component" value="Unassembled WGS sequence"/>
</dbReference>
<dbReference type="InterPro" id="IPR029787">
    <property type="entry name" value="Nucleotide_cyclase"/>
</dbReference>
<dbReference type="Gene3D" id="3.30.70.1230">
    <property type="entry name" value="Nucleotide cyclase"/>
    <property type="match status" value="1"/>
</dbReference>
<dbReference type="EMBL" id="JAGIOI010000001">
    <property type="protein sequence ID" value="MBP2412027.1"/>
    <property type="molecule type" value="Genomic_DNA"/>
</dbReference>
<protein>
    <submittedName>
        <fullName evidence="1">Class 3 adenylate cyclase</fullName>
    </submittedName>
</protein>
<evidence type="ECO:0000313" key="2">
    <source>
        <dbReference type="Proteomes" id="UP000711614"/>
    </source>
</evidence>
<evidence type="ECO:0000313" key="1">
    <source>
        <dbReference type="EMBL" id="MBP2412027.1"/>
    </source>
</evidence>
<keyword evidence="2" id="KW-1185">Reference proteome</keyword>
<reference evidence="1 2" key="1">
    <citation type="submission" date="2021-03" db="EMBL/GenBank/DDBJ databases">
        <title>Sequencing the genomes of 1000 actinobacteria strains.</title>
        <authorList>
            <person name="Klenk H.-P."/>
        </authorList>
    </citation>
    <scope>NUCLEOTIDE SEQUENCE [LARGE SCALE GENOMIC DNA]</scope>
    <source>
        <strain evidence="1 2">DSM 16005</strain>
    </source>
</reference>
<accession>A0ABS4YT97</accession>
<sequence>MALRSDIEGDIAKTVNTRLSTTVRTDFALETVPDPSNMGYSEGVYLPSTYLYADMADSSGLVAVSPAETVARVMKAYLSVSTRIIRANNGHIRSFDGDRVMGIFAGNDRYSRAAKSALQIKWAMNSLVQPAIASQFGSIKESGWQLRHACGIASGKSLLVRAGFRGNDDMISVGTAPNLAAKLSDLRQDHFSTFIGSGTYNKLNDAAKLSKGVDMWRGPFSYAMGGKTYSYYKTSYFWPLK</sequence>
<proteinExistence type="predicted"/>